<protein>
    <submittedName>
        <fullName evidence="1">Uncharacterized protein</fullName>
    </submittedName>
</protein>
<dbReference type="EMBL" id="BNCF01000024">
    <property type="protein sequence ID" value="GHE44572.1"/>
    <property type="molecule type" value="Genomic_DNA"/>
</dbReference>
<dbReference type="RefSeq" id="WP_146474077.1">
    <property type="nucleotide sequence ID" value="NZ_BNCF01000024.1"/>
</dbReference>
<dbReference type="OrthoDB" id="5966436at2"/>
<dbReference type="AlphaFoldDB" id="A0A919DI91"/>
<reference evidence="1" key="2">
    <citation type="submission" date="2020-09" db="EMBL/GenBank/DDBJ databases">
        <authorList>
            <person name="Sun Q."/>
            <person name="Kim S."/>
        </authorList>
    </citation>
    <scope>NUCLEOTIDE SEQUENCE</scope>
    <source>
        <strain evidence="1">KCTC 32020</strain>
    </source>
</reference>
<evidence type="ECO:0000313" key="1">
    <source>
        <dbReference type="EMBL" id="GHE44572.1"/>
    </source>
</evidence>
<proteinExistence type="predicted"/>
<accession>A0A919DI91</accession>
<comment type="caution">
    <text evidence="1">The sequence shown here is derived from an EMBL/GenBank/DDBJ whole genome shotgun (WGS) entry which is preliminary data.</text>
</comment>
<sequence length="86" mass="9587">MNDIVLPALDPVLSERIARFAQARKWTLQQTLLHLIEQGLYACEAEQKKRFTDIDALALQEAIAALENIPDDPGFSLIGRMPKSPA</sequence>
<name>A0A919DI91_9GAMM</name>
<dbReference type="Proteomes" id="UP000636453">
    <property type="component" value="Unassembled WGS sequence"/>
</dbReference>
<organism evidence="1 2">
    <name type="scientific">Vulcaniibacterium thermophilum</name>
    <dbReference type="NCBI Taxonomy" id="1169913"/>
    <lineage>
        <taxon>Bacteria</taxon>
        <taxon>Pseudomonadati</taxon>
        <taxon>Pseudomonadota</taxon>
        <taxon>Gammaproteobacteria</taxon>
        <taxon>Lysobacterales</taxon>
        <taxon>Lysobacteraceae</taxon>
        <taxon>Vulcaniibacterium</taxon>
    </lineage>
</organism>
<reference evidence="1" key="1">
    <citation type="journal article" date="2014" name="Int. J. Syst. Evol. Microbiol.">
        <title>Complete genome sequence of Corynebacterium casei LMG S-19264T (=DSM 44701T), isolated from a smear-ripened cheese.</title>
        <authorList>
            <consortium name="US DOE Joint Genome Institute (JGI-PGF)"/>
            <person name="Walter F."/>
            <person name="Albersmeier A."/>
            <person name="Kalinowski J."/>
            <person name="Ruckert C."/>
        </authorList>
    </citation>
    <scope>NUCLEOTIDE SEQUENCE</scope>
    <source>
        <strain evidence="1">KCTC 32020</strain>
    </source>
</reference>
<keyword evidence="2" id="KW-1185">Reference proteome</keyword>
<gene>
    <name evidence="1" type="ORF">GCM10007167_27790</name>
</gene>
<evidence type="ECO:0000313" key="2">
    <source>
        <dbReference type="Proteomes" id="UP000636453"/>
    </source>
</evidence>